<dbReference type="GeneID" id="85358222"/>
<reference evidence="3" key="1">
    <citation type="submission" date="2023-06" db="EMBL/GenBank/DDBJ databases">
        <authorList>
            <consortium name="Lawrence Berkeley National Laboratory"/>
            <person name="Ahrendt S."/>
            <person name="Sahu N."/>
            <person name="Indic B."/>
            <person name="Wong-Bajracharya J."/>
            <person name="Merenyi Z."/>
            <person name="Ke H.-M."/>
            <person name="Monk M."/>
            <person name="Kocsube S."/>
            <person name="Drula E."/>
            <person name="Lipzen A."/>
            <person name="Balint B."/>
            <person name="Henrissat B."/>
            <person name="Andreopoulos B."/>
            <person name="Martin F.M."/>
            <person name="Harder C.B."/>
            <person name="Rigling D."/>
            <person name="Ford K.L."/>
            <person name="Foster G.D."/>
            <person name="Pangilinan J."/>
            <person name="Papanicolaou A."/>
            <person name="Barry K."/>
            <person name="LaButti K."/>
            <person name="Viragh M."/>
            <person name="Koriabine M."/>
            <person name="Yan M."/>
            <person name="Riley R."/>
            <person name="Champramary S."/>
            <person name="Plett K.L."/>
            <person name="Tsai I.J."/>
            <person name="Slot J."/>
            <person name="Sipos G."/>
            <person name="Plett J."/>
            <person name="Nagy L.G."/>
            <person name="Grigoriev I.V."/>
        </authorList>
    </citation>
    <scope>NUCLEOTIDE SEQUENCE</scope>
    <source>
        <strain evidence="3">CCBAS 213</strain>
    </source>
</reference>
<keyword evidence="2" id="KW-0812">Transmembrane</keyword>
<accession>A0AA39JCW5</accession>
<protein>
    <submittedName>
        <fullName evidence="3">Uncharacterized protein</fullName>
    </submittedName>
</protein>
<feature type="region of interest" description="Disordered" evidence="1">
    <location>
        <begin position="56"/>
        <end position="146"/>
    </location>
</feature>
<evidence type="ECO:0000313" key="3">
    <source>
        <dbReference type="EMBL" id="KAK0440451.1"/>
    </source>
</evidence>
<evidence type="ECO:0000313" key="4">
    <source>
        <dbReference type="Proteomes" id="UP001175211"/>
    </source>
</evidence>
<feature type="transmembrane region" description="Helical" evidence="2">
    <location>
        <begin position="25"/>
        <end position="46"/>
    </location>
</feature>
<feature type="region of interest" description="Disordered" evidence="1">
    <location>
        <begin position="167"/>
        <end position="190"/>
    </location>
</feature>
<sequence length="190" mass="20877">MNYTFTPRSSSHSSDSYKPTQTPTIIGAVIGPVVFLLLLSLGIILLRRARKIQNRVPSPDPVVMPRRKRTRHSSKGADPPGKGRGQAMCRRTTSVSMSSDGNALEPSFSRSVDEREYPQIPSEETIPHASTSASPQPMSASDETAEEILRLRTQIEQLIIERASVWNPYSETDPPPAYVEAVEEDGSGET</sequence>
<dbReference type="EMBL" id="JAUEPS010000076">
    <property type="protein sequence ID" value="KAK0440451.1"/>
    <property type="molecule type" value="Genomic_DNA"/>
</dbReference>
<feature type="compositionally biased region" description="Polar residues" evidence="1">
    <location>
        <begin position="91"/>
        <end position="101"/>
    </location>
</feature>
<dbReference type="Proteomes" id="UP001175211">
    <property type="component" value="Unassembled WGS sequence"/>
</dbReference>
<keyword evidence="2" id="KW-1133">Transmembrane helix</keyword>
<feature type="compositionally biased region" description="Basic residues" evidence="1">
    <location>
        <begin position="65"/>
        <end position="74"/>
    </location>
</feature>
<feature type="compositionally biased region" description="Acidic residues" evidence="1">
    <location>
        <begin position="181"/>
        <end position="190"/>
    </location>
</feature>
<comment type="caution">
    <text evidence="3">The sequence shown here is derived from an EMBL/GenBank/DDBJ whole genome shotgun (WGS) entry which is preliminary data.</text>
</comment>
<proteinExistence type="predicted"/>
<name>A0AA39JCW5_ARMTA</name>
<feature type="compositionally biased region" description="Polar residues" evidence="1">
    <location>
        <begin position="128"/>
        <end position="142"/>
    </location>
</feature>
<evidence type="ECO:0000256" key="2">
    <source>
        <dbReference type="SAM" id="Phobius"/>
    </source>
</evidence>
<dbReference type="AlphaFoldDB" id="A0AA39JCW5"/>
<gene>
    <name evidence="3" type="ORF">EV420DRAFT_1581614</name>
</gene>
<dbReference type="RefSeq" id="XP_060323612.1">
    <property type="nucleotide sequence ID" value="XM_060474674.1"/>
</dbReference>
<organism evidence="3 4">
    <name type="scientific">Armillaria tabescens</name>
    <name type="common">Ringless honey mushroom</name>
    <name type="synonym">Agaricus tabescens</name>
    <dbReference type="NCBI Taxonomy" id="1929756"/>
    <lineage>
        <taxon>Eukaryota</taxon>
        <taxon>Fungi</taxon>
        <taxon>Dikarya</taxon>
        <taxon>Basidiomycota</taxon>
        <taxon>Agaricomycotina</taxon>
        <taxon>Agaricomycetes</taxon>
        <taxon>Agaricomycetidae</taxon>
        <taxon>Agaricales</taxon>
        <taxon>Marasmiineae</taxon>
        <taxon>Physalacriaceae</taxon>
        <taxon>Desarmillaria</taxon>
    </lineage>
</organism>
<keyword evidence="4" id="KW-1185">Reference proteome</keyword>
<keyword evidence="2" id="KW-0472">Membrane</keyword>
<evidence type="ECO:0000256" key="1">
    <source>
        <dbReference type="SAM" id="MobiDB-lite"/>
    </source>
</evidence>